<keyword evidence="3" id="KW-1185">Reference proteome</keyword>
<accession>A0A7D9JD73</accession>
<feature type="compositionally biased region" description="Basic and acidic residues" evidence="1">
    <location>
        <begin position="34"/>
        <end position="53"/>
    </location>
</feature>
<evidence type="ECO:0000313" key="2">
    <source>
        <dbReference type="EMBL" id="CAB4026939.1"/>
    </source>
</evidence>
<protein>
    <submittedName>
        <fullName evidence="2">---NA</fullName>
    </submittedName>
</protein>
<proteinExistence type="predicted"/>
<comment type="caution">
    <text evidence="2">The sequence shown here is derived from an EMBL/GenBank/DDBJ whole genome shotgun (WGS) entry which is preliminary data.</text>
</comment>
<organism evidence="2 3">
    <name type="scientific">Paramuricea clavata</name>
    <name type="common">Red gorgonian</name>
    <name type="synonym">Violescent sea-whip</name>
    <dbReference type="NCBI Taxonomy" id="317549"/>
    <lineage>
        <taxon>Eukaryota</taxon>
        <taxon>Metazoa</taxon>
        <taxon>Cnidaria</taxon>
        <taxon>Anthozoa</taxon>
        <taxon>Octocorallia</taxon>
        <taxon>Malacalcyonacea</taxon>
        <taxon>Plexauridae</taxon>
        <taxon>Paramuricea</taxon>
    </lineage>
</organism>
<evidence type="ECO:0000256" key="1">
    <source>
        <dbReference type="SAM" id="MobiDB-lite"/>
    </source>
</evidence>
<feature type="compositionally biased region" description="Low complexity" evidence="1">
    <location>
        <begin position="9"/>
        <end position="20"/>
    </location>
</feature>
<sequence>MANVRGPFSAPASSQTSKSSVGDIKHAVYNASQESEKQRLKREENARSRKRNLEKESVKKQILEVCDGLKLGDSNDIADITAIPNFCQLLKQLAVLSDLKLDSDITESPEDFSCLLKLLKKHRYGYCNITTCCEILNRLLKVSGSCYSTQSQAELLKELSDLWFTKASYDNVITTTEQLAKLASELGDKKLEAEAYHIRIKPLALKGLLENAKLALEKCVQCSEASGDELTIGF</sequence>
<name>A0A7D9JD73_PARCT</name>
<reference evidence="2" key="1">
    <citation type="submission" date="2020-04" db="EMBL/GenBank/DDBJ databases">
        <authorList>
            <person name="Alioto T."/>
            <person name="Alioto T."/>
            <person name="Gomez Garrido J."/>
        </authorList>
    </citation>
    <scope>NUCLEOTIDE SEQUENCE</scope>
    <source>
        <strain evidence="2">A484AB</strain>
    </source>
</reference>
<dbReference type="Proteomes" id="UP001152795">
    <property type="component" value="Unassembled WGS sequence"/>
</dbReference>
<gene>
    <name evidence="2" type="ORF">PACLA_8A042585</name>
</gene>
<feature type="region of interest" description="Disordered" evidence="1">
    <location>
        <begin position="1"/>
        <end position="53"/>
    </location>
</feature>
<evidence type="ECO:0000313" key="3">
    <source>
        <dbReference type="Proteomes" id="UP001152795"/>
    </source>
</evidence>
<dbReference type="EMBL" id="CACRXK020014500">
    <property type="protein sequence ID" value="CAB4026939.1"/>
    <property type="molecule type" value="Genomic_DNA"/>
</dbReference>
<dbReference type="AlphaFoldDB" id="A0A7D9JD73"/>
<dbReference type="Gene3D" id="1.25.40.10">
    <property type="entry name" value="Tetratricopeptide repeat domain"/>
    <property type="match status" value="1"/>
</dbReference>
<dbReference type="InterPro" id="IPR011990">
    <property type="entry name" value="TPR-like_helical_dom_sf"/>
</dbReference>